<dbReference type="AlphaFoldDB" id="A0AAV7PVX9"/>
<keyword evidence="1" id="KW-0472">Membrane</keyword>
<evidence type="ECO:0000313" key="2">
    <source>
        <dbReference type="EMBL" id="KAJ1132241.1"/>
    </source>
</evidence>
<feature type="transmembrane region" description="Helical" evidence="1">
    <location>
        <begin position="137"/>
        <end position="155"/>
    </location>
</feature>
<name>A0AAV7PVX9_PLEWA</name>
<evidence type="ECO:0000313" key="3">
    <source>
        <dbReference type="Proteomes" id="UP001066276"/>
    </source>
</evidence>
<gene>
    <name evidence="2" type="ORF">NDU88_010567</name>
</gene>
<evidence type="ECO:0008006" key="4">
    <source>
        <dbReference type="Google" id="ProtNLM"/>
    </source>
</evidence>
<accession>A0AAV7PVX9</accession>
<reference evidence="2" key="1">
    <citation type="journal article" date="2022" name="bioRxiv">
        <title>Sequencing and chromosome-scale assembly of the giantPleurodeles waltlgenome.</title>
        <authorList>
            <person name="Brown T."/>
            <person name="Elewa A."/>
            <person name="Iarovenko S."/>
            <person name="Subramanian E."/>
            <person name="Araus A.J."/>
            <person name="Petzold A."/>
            <person name="Susuki M."/>
            <person name="Suzuki K.-i.T."/>
            <person name="Hayashi T."/>
            <person name="Toyoda A."/>
            <person name="Oliveira C."/>
            <person name="Osipova E."/>
            <person name="Leigh N.D."/>
            <person name="Simon A."/>
            <person name="Yun M.H."/>
        </authorList>
    </citation>
    <scope>NUCLEOTIDE SEQUENCE</scope>
    <source>
        <strain evidence="2">20211129_DDA</strain>
        <tissue evidence="2">Liver</tissue>
    </source>
</reference>
<dbReference type="EMBL" id="JANPWB010000011">
    <property type="protein sequence ID" value="KAJ1132241.1"/>
    <property type="molecule type" value="Genomic_DNA"/>
</dbReference>
<keyword evidence="1" id="KW-0812">Transmembrane</keyword>
<protein>
    <recommendedName>
        <fullName evidence="4">PIR Superfamily Protein</fullName>
    </recommendedName>
</protein>
<evidence type="ECO:0000256" key="1">
    <source>
        <dbReference type="SAM" id="Phobius"/>
    </source>
</evidence>
<dbReference type="Proteomes" id="UP001066276">
    <property type="component" value="Chromosome 7"/>
</dbReference>
<proteinExistence type="predicted"/>
<organism evidence="2 3">
    <name type="scientific">Pleurodeles waltl</name>
    <name type="common">Iberian ribbed newt</name>
    <dbReference type="NCBI Taxonomy" id="8319"/>
    <lineage>
        <taxon>Eukaryota</taxon>
        <taxon>Metazoa</taxon>
        <taxon>Chordata</taxon>
        <taxon>Craniata</taxon>
        <taxon>Vertebrata</taxon>
        <taxon>Euteleostomi</taxon>
        <taxon>Amphibia</taxon>
        <taxon>Batrachia</taxon>
        <taxon>Caudata</taxon>
        <taxon>Salamandroidea</taxon>
        <taxon>Salamandridae</taxon>
        <taxon>Pleurodelinae</taxon>
        <taxon>Pleurodeles</taxon>
    </lineage>
</organism>
<keyword evidence="1" id="KW-1133">Transmembrane helix</keyword>
<keyword evidence="3" id="KW-1185">Reference proteome</keyword>
<sequence length="182" mass="20583">MISTVISGHPSCEHTVNISQANHLTIRTSDMKQHCDLNSIPVCPEMIECFKDTLKICSMSNSTKKISYSQEGIGKYHIEYGTDNRKEVDLTEKGCKKTNSVEDATPKPISSYKNINNTFEHATLQPISESSSKNSNLCFLFLPIVVVPFVLWIWYKKKERCWESKKKSAKLCSGYVPIILSV</sequence>
<comment type="caution">
    <text evidence="2">The sequence shown here is derived from an EMBL/GenBank/DDBJ whole genome shotgun (WGS) entry which is preliminary data.</text>
</comment>